<dbReference type="InterPro" id="IPR036746">
    <property type="entry name" value="TT1725-like_sf"/>
</dbReference>
<dbReference type="InterPro" id="IPR007546">
    <property type="entry name" value="DUF503"/>
</dbReference>
<dbReference type="RefSeq" id="WP_272435265.1">
    <property type="nucleotide sequence ID" value="NZ_JAMQKB010000002.1"/>
</dbReference>
<sequence>MILFVEAECLIYHAQSLKQKRSVVKKIVTRLQNEYNVSVSELDYQDLWQRTLVGIVTVSSDRVQAERVIEHALKKMDSFPEIERGRTNKEWL</sequence>
<dbReference type="Gene3D" id="3.30.70.1120">
    <property type="entry name" value="TT1725-like"/>
    <property type="match status" value="1"/>
</dbReference>
<dbReference type="AlphaFoldDB" id="A0A9X3WQR8"/>
<dbReference type="Proteomes" id="UP001145050">
    <property type="component" value="Unassembled WGS sequence"/>
</dbReference>
<dbReference type="Pfam" id="PF04456">
    <property type="entry name" value="DUF503"/>
    <property type="match status" value="1"/>
</dbReference>
<dbReference type="EMBL" id="JAMQKB010000002">
    <property type="protein sequence ID" value="MDC3423540.1"/>
    <property type="molecule type" value="Genomic_DNA"/>
</dbReference>
<dbReference type="SUPFAM" id="SSF103007">
    <property type="entry name" value="Hypothetical protein TT1725"/>
    <property type="match status" value="1"/>
</dbReference>
<organism evidence="1 2">
    <name type="scientific">Terrihalobacillus insolitus</name>
    <dbReference type="NCBI Taxonomy" id="2950438"/>
    <lineage>
        <taxon>Bacteria</taxon>
        <taxon>Bacillati</taxon>
        <taxon>Bacillota</taxon>
        <taxon>Bacilli</taxon>
        <taxon>Bacillales</taxon>
        <taxon>Bacillaceae</taxon>
        <taxon>Terrihalobacillus</taxon>
    </lineage>
</organism>
<keyword evidence="2" id="KW-1185">Reference proteome</keyword>
<name>A0A9X3WQR8_9BACI</name>
<evidence type="ECO:0000313" key="2">
    <source>
        <dbReference type="Proteomes" id="UP001145050"/>
    </source>
</evidence>
<protein>
    <submittedName>
        <fullName evidence="1">DUF503 family protein</fullName>
    </submittedName>
</protein>
<dbReference type="PANTHER" id="PTHR36441:SF1">
    <property type="entry name" value="DUF503 DOMAIN-CONTAINING PROTEIN"/>
    <property type="match status" value="1"/>
</dbReference>
<evidence type="ECO:0000313" key="1">
    <source>
        <dbReference type="EMBL" id="MDC3423540.1"/>
    </source>
</evidence>
<gene>
    <name evidence="1" type="ORF">NC797_03335</name>
</gene>
<proteinExistence type="predicted"/>
<dbReference type="PANTHER" id="PTHR36441">
    <property type="entry name" value="HYPOTHETICAL CYTOSOLIC PROTEIN"/>
    <property type="match status" value="1"/>
</dbReference>
<comment type="caution">
    <text evidence="1">The sequence shown here is derived from an EMBL/GenBank/DDBJ whole genome shotgun (WGS) entry which is preliminary data.</text>
</comment>
<accession>A0A9X3WQR8</accession>
<reference evidence="1" key="1">
    <citation type="submission" date="2022-06" db="EMBL/GenBank/DDBJ databases">
        <title>Aquibacillus sp. a new bacterium isolated from soil saline samples.</title>
        <authorList>
            <person name="Galisteo C."/>
            <person name="De La Haba R."/>
            <person name="Sanchez-Porro C."/>
            <person name="Ventosa A."/>
        </authorList>
    </citation>
    <scope>NUCLEOTIDE SEQUENCE</scope>
    <source>
        <strain evidence="1">3ASR75-11</strain>
    </source>
</reference>